<evidence type="ECO:0000256" key="8">
    <source>
        <dbReference type="ARBA" id="ARBA00023065"/>
    </source>
</evidence>
<evidence type="ECO:0000256" key="1">
    <source>
        <dbReference type="ARBA" id="ARBA00004141"/>
    </source>
</evidence>
<evidence type="ECO:0000256" key="5">
    <source>
        <dbReference type="ARBA" id="ARBA00022692"/>
    </source>
</evidence>
<keyword evidence="5 12" id="KW-0812">Transmembrane</keyword>
<keyword evidence="10 12" id="KW-0739">Sodium transport</keyword>
<proteinExistence type="inferred from homology"/>
<dbReference type="Pfam" id="PF00858">
    <property type="entry name" value="ASC"/>
    <property type="match status" value="1"/>
</dbReference>
<keyword evidence="11 12" id="KW-0407">Ion channel</keyword>
<comment type="similarity">
    <text evidence="2 12">Belongs to the amiloride-sensitive sodium channel (TC 1.A.6) family.</text>
</comment>
<evidence type="ECO:0000256" key="11">
    <source>
        <dbReference type="ARBA" id="ARBA00023303"/>
    </source>
</evidence>
<evidence type="ECO:0000256" key="3">
    <source>
        <dbReference type="ARBA" id="ARBA00022448"/>
    </source>
</evidence>
<keyword evidence="14" id="KW-1185">Reference proteome</keyword>
<protein>
    <submittedName>
        <fullName evidence="13">Uncharacterized protein</fullName>
    </submittedName>
</protein>
<dbReference type="GO" id="GO:0016020">
    <property type="term" value="C:membrane"/>
    <property type="evidence" value="ECO:0007669"/>
    <property type="project" value="UniProtKB-SubCell"/>
</dbReference>
<keyword evidence="8 12" id="KW-0406">Ion transport</keyword>
<keyword evidence="4 12" id="KW-0894">Sodium channel</keyword>
<dbReference type="AlphaFoldDB" id="A0A5B7H1Z5"/>
<dbReference type="OrthoDB" id="6628406at2759"/>
<keyword evidence="7" id="KW-0915">Sodium</keyword>
<evidence type="ECO:0000256" key="10">
    <source>
        <dbReference type="ARBA" id="ARBA00023201"/>
    </source>
</evidence>
<keyword evidence="3 12" id="KW-0813">Transport</keyword>
<sequence length="129" mass="15142">MYLLLHDTETHYYNGDSGFKILIHDPRDDPVIDIRTHGTTINQGWGKDVRVAVREFKTIPTKRWPCITNTSYSSSQCISRCFLTALYAHTGCLMPYMHGENNLNPFSAMTRFRIHFTDFLREPYRKRHS</sequence>
<comment type="caution">
    <text evidence="13">The sequence shown here is derived from an EMBL/GenBank/DDBJ whole genome shotgun (WGS) entry which is preliminary data.</text>
</comment>
<dbReference type="InterPro" id="IPR001873">
    <property type="entry name" value="ENaC"/>
</dbReference>
<evidence type="ECO:0000313" key="13">
    <source>
        <dbReference type="EMBL" id="MPC63198.1"/>
    </source>
</evidence>
<comment type="subcellular location">
    <subcellularLocation>
        <location evidence="1">Membrane</location>
        <topology evidence="1">Multi-pass membrane protein</topology>
    </subcellularLocation>
</comment>
<dbReference type="EMBL" id="VSRR010020521">
    <property type="protein sequence ID" value="MPC63198.1"/>
    <property type="molecule type" value="Genomic_DNA"/>
</dbReference>
<gene>
    <name evidence="13" type="ORF">E2C01_057292</name>
</gene>
<evidence type="ECO:0000256" key="2">
    <source>
        <dbReference type="ARBA" id="ARBA00007193"/>
    </source>
</evidence>
<dbReference type="Proteomes" id="UP000324222">
    <property type="component" value="Unassembled WGS sequence"/>
</dbReference>
<dbReference type="GO" id="GO:0005272">
    <property type="term" value="F:sodium channel activity"/>
    <property type="evidence" value="ECO:0007669"/>
    <property type="project" value="UniProtKB-KW"/>
</dbReference>
<evidence type="ECO:0000256" key="6">
    <source>
        <dbReference type="ARBA" id="ARBA00022989"/>
    </source>
</evidence>
<accession>A0A5B7H1Z5</accession>
<keyword evidence="6" id="KW-1133">Transmembrane helix</keyword>
<keyword evidence="9" id="KW-0472">Membrane</keyword>
<evidence type="ECO:0000256" key="12">
    <source>
        <dbReference type="RuleBase" id="RU000679"/>
    </source>
</evidence>
<evidence type="ECO:0000256" key="4">
    <source>
        <dbReference type="ARBA" id="ARBA00022461"/>
    </source>
</evidence>
<evidence type="ECO:0000256" key="9">
    <source>
        <dbReference type="ARBA" id="ARBA00023136"/>
    </source>
</evidence>
<name>A0A5B7H1Z5_PORTR</name>
<organism evidence="13 14">
    <name type="scientific">Portunus trituberculatus</name>
    <name type="common">Swimming crab</name>
    <name type="synonym">Neptunus trituberculatus</name>
    <dbReference type="NCBI Taxonomy" id="210409"/>
    <lineage>
        <taxon>Eukaryota</taxon>
        <taxon>Metazoa</taxon>
        <taxon>Ecdysozoa</taxon>
        <taxon>Arthropoda</taxon>
        <taxon>Crustacea</taxon>
        <taxon>Multicrustacea</taxon>
        <taxon>Malacostraca</taxon>
        <taxon>Eumalacostraca</taxon>
        <taxon>Eucarida</taxon>
        <taxon>Decapoda</taxon>
        <taxon>Pleocyemata</taxon>
        <taxon>Brachyura</taxon>
        <taxon>Eubrachyura</taxon>
        <taxon>Portunoidea</taxon>
        <taxon>Portunidae</taxon>
        <taxon>Portuninae</taxon>
        <taxon>Portunus</taxon>
    </lineage>
</organism>
<evidence type="ECO:0000313" key="14">
    <source>
        <dbReference type="Proteomes" id="UP000324222"/>
    </source>
</evidence>
<reference evidence="13 14" key="1">
    <citation type="submission" date="2019-05" db="EMBL/GenBank/DDBJ databases">
        <title>Another draft genome of Portunus trituberculatus and its Hox gene families provides insights of decapod evolution.</title>
        <authorList>
            <person name="Jeong J.-H."/>
            <person name="Song I."/>
            <person name="Kim S."/>
            <person name="Choi T."/>
            <person name="Kim D."/>
            <person name="Ryu S."/>
            <person name="Kim W."/>
        </authorList>
    </citation>
    <scope>NUCLEOTIDE SEQUENCE [LARGE SCALE GENOMIC DNA]</scope>
    <source>
        <tissue evidence="13">Muscle</tissue>
    </source>
</reference>
<evidence type="ECO:0000256" key="7">
    <source>
        <dbReference type="ARBA" id="ARBA00023053"/>
    </source>
</evidence>